<dbReference type="Proteomes" id="UP000181962">
    <property type="component" value="Chromosome"/>
</dbReference>
<evidence type="ECO:0000313" key="2">
    <source>
        <dbReference type="Proteomes" id="UP000181962"/>
    </source>
</evidence>
<dbReference type="OrthoDB" id="8258812at2"/>
<reference evidence="1 2" key="1">
    <citation type="submission" date="2016-11" db="EMBL/GenBank/DDBJ databases">
        <title>Complete Genome Sequence of Bradyrhizobium sp. strain J5, an isolated from soybean nodule in Hokkaido.</title>
        <authorList>
            <person name="Kanehara K."/>
        </authorList>
    </citation>
    <scope>NUCLEOTIDE SEQUENCE [LARGE SCALE GENOMIC DNA]</scope>
    <source>
        <strain evidence="1 2">J5</strain>
    </source>
</reference>
<proteinExistence type="predicted"/>
<name>A0A1L3FB18_BRAJP</name>
<sequence length="85" mass="9920">MTKAENRAAAKAHHKELMRKIYEEAEVERVKADLAELDRLRRDLIFGTQARRFGNREKQLATVDDYVEEMTGERTALHAKNHQRG</sequence>
<evidence type="ECO:0000313" key="1">
    <source>
        <dbReference type="EMBL" id="APG10484.1"/>
    </source>
</evidence>
<organism evidence="1 2">
    <name type="scientific">Bradyrhizobium japonicum</name>
    <dbReference type="NCBI Taxonomy" id="375"/>
    <lineage>
        <taxon>Bacteria</taxon>
        <taxon>Pseudomonadati</taxon>
        <taxon>Pseudomonadota</taxon>
        <taxon>Alphaproteobacteria</taxon>
        <taxon>Hyphomicrobiales</taxon>
        <taxon>Nitrobacteraceae</taxon>
        <taxon>Bradyrhizobium</taxon>
    </lineage>
</organism>
<dbReference type="RefSeq" id="WP_071911936.1">
    <property type="nucleotide sequence ID" value="NZ_CP017637.1"/>
</dbReference>
<accession>A0A1L3FB18</accession>
<dbReference type="EMBL" id="CP017637">
    <property type="protein sequence ID" value="APG10484.1"/>
    <property type="molecule type" value="Genomic_DNA"/>
</dbReference>
<protein>
    <submittedName>
        <fullName evidence="1">Uncharacterized protein</fullName>
    </submittedName>
</protein>
<gene>
    <name evidence="1" type="ORF">BKD09_19325</name>
</gene>
<dbReference type="AlphaFoldDB" id="A0A1L3FB18"/>